<dbReference type="InterPro" id="IPR050534">
    <property type="entry name" value="Coronavir_polyprotein_1ab"/>
</dbReference>
<dbReference type="Pfam" id="PF13538">
    <property type="entry name" value="UvrD_C_2"/>
    <property type="match status" value="1"/>
</dbReference>
<dbReference type="Gene3D" id="2.30.30.940">
    <property type="match status" value="1"/>
</dbReference>
<dbReference type="Gene3D" id="1.10.10.2220">
    <property type="match status" value="1"/>
</dbReference>
<evidence type="ECO:0000259" key="3">
    <source>
        <dbReference type="Pfam" id="PF13538"/>
    </source>
</evidence>
<evidence type="ECO:0000256" key="2">
    <source>
        <dbReference type="ARBA" id="ARBA00022840"/>
    </source>
</evidence>
<keyword evidence="6" id="KW-0614">Plasmid</keyword>
<dbReference type="AlphaFoldDB" id="E6UJ99"/>
<keyword evidence="2" id="KW-0067">ATP-binding</keyword>
<evidence type="ECO:0000259" key="4">
    <source>
        <dbReference type="Pfam" id="PF14490"/>
    </source>
</evidence>
<dbReference type="GO" id="GO:0006310">
    <property type="term" value="P:DNA recombination"/>
    <property type="evidence" value="ECO:0007669"/>
    <property type="project" value="TreeGrafter"/>
</dbReference>
<feature type="domain" description="ATP-dependent RecD2 DNA helicase SH3" evidence="5">
    <location>
        <begin position="563"/>
        <end position="624"/>
    </location>
</feature>
<dbReference type="SUPFAM" id="SSF52540">
    <property type="entry name" value="P-loop containing nucleoside triphosphate hydrolases"/>
    <property type="match status" value="1"/>
</dbReference>
<keyword evidence="1" id="KW-0547">Nucleotide-binding</keyword>
<dbReference type="PANTHER" id="PTHR43788">
    <property type="entry name" value="DNA2/NAM7 HELICASE FAMILY MEMBER"/>
    <property type="match status" value="1"/>
</dbReference>
<dbReference type="KEGG" id="ral:Rumal_3282"/>
<dbReference type="InterPro" id="IPR027417">
    <property type="entry name" value="P-loop_NTPase"/>
</dbReference>
<dbReference type="HOGENOM" id="CLU_007524_0_3_9"/>
<dbReference type="Pfam" id="PF13245">
    <property type="entry name" value="AAA_19"/>
    <property type="match status" value="1"/>
</dbReference>
<evidence type="ECO:0000313" key="6">
    <source>
        <dbReference type="EMBL" id="ADU23745.1"/>
    </source>
</evidence>
<dbReference type="EMBL" id="CP002404">
    <property type="protein sequence ID" value="ADU23745.1"/>
    <property type="molecule type" value="Genomic_DNA"/>
</dbReference>
<dbReference type="GO" id="GO:0005524">
    <property type="term" value="F:ATP binding"/>
    <property type="evidence" value="ECO:0007669"/>
    <property type="project" value="UniProtKB-KW"/>
</dbReference>
<dbReference type="PANTHER" id="PTHR43788:SF6">
    <property type="entry name" value="DNA HELICASE B"/>
    <property type="match status" value="1"/>
</dbReference>
<accession>E6UJ99</accession>
<gene>
    <name evidence="6" type="ordered locus">Rumal_3282</name>
</gene>
<protein>
    <submittedName>
        <fullName evidence="6">Exodeoxyribonuclease V</fullName>
        <ecNumber evidence="6">3.1.11.5</ecNumber>
    </submittedName>
</protein>
<feature type="domain" description="UvrD-like helicase C-terminal" evidence="3">
    <location>
        <begin position="641"/>
        <end position="687"/>
    </location>
</feature>
<reference evidence="7" key="1">
    <citation type="journal article" date="2011" name="J. Bacteriol.">
        <title>Complete genome of the cellulolytic ruminal bacterium Ruminococcus albus 7.</title>
        <authorList>
            <person name="Suen G."/>
            <person name="Stevenson D.M."/>
            <person name="Bruce D.C."/>
            <person name="Chertkov O."/>
            <person name="Copeland A."/>
            <person name="Cheng J.F."/>
            <person name="Detter C."/>
            <person name="Detter J.C."/>
            <person name="Goodwin L.A."/>
            <person name="Han C.S."/>
            <person name="Hauser L.J."/>
            <person name="Ivanova N.N."/>
            <person name="Kyrpides N.C."/>
            <person name="Land M.L."/>
            <person name="Lapidus A."/>
            <person name="Lucas S."/>
            <person name="Ovchinnikova G."/>
            <person name="Pitluck S."/>
            <person name="Tapia R."/>
            <person name="Woyke T."/>
            <person name="Boyum J."/>
            <person name="Mead D."/>
            <person name="Weimer P.J."/>
        </authorList>
    </citation>
    <scope>NUCLEOTIDE SEQUENCE [LARGE SCALE GENOMIC DNA]</scope>
    <source>
        <strain evidence="7">ATCC 27210 / DSM 20455 / JCM 14654 / NCDO 2250 / 7</strain>
        <plasmid evidence="7">pRUMAL01</plasmid>
    </source>
</reference>
<dbReference type="Gene3D" id="3.40.50.300">
    <property type="entry name" value="P-loop containing nucleotide triphosphate hydrolases"/>
    <property type="match status" value="2"/>
</dbReference>
<dbReference type="GO" id="GO:0008854">
    <property type="term" value="F:exodeoxyribonuclease V activity"/>
    <property type="evidence" value="ECO:0007669"/>
    <property type="project" value="UniProtKB-EC"/>
</dbReference>
<evidence type="ECO:0000256" key="1">
    <source>
        <dbReference type="ARBA" id="ARBA00022741"/>
    </source>
</evidence>
<feature type="domain" description="ATP-dependent RecD2 DNA helicase-like helix-hairpin-helix" evidence="4">
    <location>
        <begin position="148"/>
        <end position="235"/>
    </location>
</feature>
<dbReference type="Proteomes" id="UP000006919">
    <property type="component" value="Plasmid pRUMAL01"/>
</dbReference>
<dbReference type="InterPro" id="IPR041451">
    <property type="entry name" value="RecD2_SH13"/>
</dbReference>
<evidence type="ECO:0000259" key="5">
    <source>
        <dbReference type="Pfam" id="PF18335"/>
    </source>
</evidence>
<dbReference type="Pfam" id="PF14490">
    <property type="entry name" value="HHH_RecD2"/>
    <property type="match status" value="1"/>
</dbReference>
<dbReference type="InterPro" id="IPR027785">
    <property type="entry name" value="UvrD-like_helicase_C"/>
</dbReference>
<name>E6UJ99_RUMA7</name>
<dbReference type="eggNOG" id="COG0507">
    <property type="taxonomic scope" value="Bacteria"/>
</dbReference>
<dbReference type="OrthoDB" id="9763659at2"/>
<dbReference type="EC" id="3.1.11.5" evidence="6"/>
<dbReference type="Pfam" id="PF18335">
    <property type="entry name" value="SH3_13"/>
    <property type="match status" value="1"/>
</dbReference>
<sequence>MITEKLMGKYQNYIYRDIESGFTIFRLRPQLSANIADKMKGGFVICKGVLATINTEIPLELSGTWESNDHGWTFSVMDYTEKNWDDMITLDFLKSIKGINDIVAKKIIAEFDDFFNDIKLPGASVRLSMISGVTAEKSQQIINQIKNQSEKREIMKFLFIHGAKMLHVDRLYSNYGLEGIEKIKDEPYEIGLQIGLPLKSCDSIASSQQKDMKDQKRIKAYIENYLQTQMMSGNIFIKEPQLLPDVLKVLNFDTFSGSDRFRVLMALKNSDEVVYAKDDDGSKIYLKYLKKAEDNLAEQIIRLQSAGLKTKYNEEYANYAESIAGFKFAPEQRGAFRLLRKTGIGILTGGPGTGKTTTVKGIIDAYEKMYPDNKVRLCAPTGRAAQRMTESTGRPATTIHRLLEYKPFEGKESDIRCKNEYDPIDADFIIVDEVSMLDCPLASLFFSAVKSGALVIMVGDIHQLQSVGAGDVLNDMIKSKTIPVEKLIKTYRQAADSNIIKNANEINNGHDCLRQDSDFEIYQTQNITDKIVDIIKEYHKPDDLFYAQILSPSHKNDGGVADINNRLQKELNPGIVPELIYGRNRKFKLHDKIIMIKNNPEKGYYNGDVGYITEIGEEEMTVKIQDTEIRLSKSNLDDVKLAYAMTIHKSQGSEFPITIIALPNSGMLKRNLLYTAVTRAKKKVIIVQQQGSISMAVKRNEVGKRNTTLVERLHDIVIERCIELQ</sequence>
<organism evidence="6 7">
    <name type="scientific">Ruminococcus albus (strain ATCC 27210 / DSM 20455 / JCM 14654 / NCDO 2250 / 7)</name>
    <dbReference type="NCBI Taxonomy" id="697329"/>
    <lineage>
        <taxon>Bacteria</taxon>
        <taxon>Bacillati</taxon>
        <taxon>Bacillota</taxon>
        <taxon>Clostridia</taxon>
        <taxon>Eubacteriales</taxon>
        <taxon>Oscillospiraceae</taxon>
        <taxon>Ruminococcus</taxon>
    </lineage>
</organism>
<dbReference type="InterPro" id="IPR029493">
    <property type="entry name" value="RecD2-like_HHH"/>
</dbReference>
<dbReference type="GO" id="GO:0017116">
    <property type="term" value="F:single-stranded DNA helicase activity"/>
    <property type="evidence" value="ECO:0007669"/>
    <property type="project" value="TreeGrafter"/>
</dbReference>
<geneLocation type="plasmid" evidence="6 7">
    <name>pRUMAL01</name>
</geneLocation>
<dbReference type="GO" id="GO:0009338">
    <property type="term" value="C:exodeoxyribonuclease V complex"/>
    <property type="evidence" value="ECO:0007669"/>
    <property type="project" value="TreeGrafter"/>
</dbReference>
<keyword evidence="6" id="KW-0378">Hydrolase</keyword>
<evidence type="ECO:0000313" key="7">
    <source>
        <dbReference type="Proteomes" id="UP000006919"/>
    </source>
</evidence>
<dbReference type="CDD" id="cd17933">
    <property type="entry name" value="DEXSc_RecD-like"/>
    <property type="match status" value="1"/>
</dbReference>
<dbReference type="RefSeq" id="WP_013483295.1">
    <property type="nucleotide sequence ID" value="NC_014824.1"/>
</dbReference>
<proteinExistence type="predicted"/>
<dbReference type="CDD" id="cd18809">
    <property type="entry name" value="SF1_C_RecD"/>
    <property type="match status" value="1"/>
</dbReference>